<comment type="function">
    <text evidence="1">Golgi membrane protein involved in vesicular trafficking.</text>
</comment>
<organism evidence="11 12">
    <name type="scientific">Xylaria flabelliformis</name>
    <dbReference type="NCBI Taxonomy" id="2512241"/>
    <lineage>
        <taxon>Eukaryota</taxon>
        <taxon>Fungi</taxon>
        <taxon>Dikarya</taxon>
        <taxon>Ascomycota</taxon>
        <taxon>Pezizomycotina</taxon>
        <taxon>Sordariomycetes</taxon>
        <taxon>Xylariomycetidae</taxon>
        <taxon>Xylariales</taxon>
        <taxon>Xylariaceae</taxon>
        <taxon>Xylaria</taxon>
    </lineage>
</organism>
<evidence type="ECO:0000256" key="4">
    <source>
        <dbReference type="ARBA" id="ARBA00013603"/>
    </source>
</evidence>
<dbReference type="PANTHER" id="PTHR13019">
    <property type="entry name" value="GOLGI APPARATUS MEMBRANE PROTEIN TVP23"/>
    <property type="match status" value="1"/>
</dbReference>
<evidence type="ECO:0000313" key="11">
    <source>
        <dbReference type="EMBL" id="TRX98263.1"/>
    </source>
</evidence>
<keyword evidence="6 10" id="KW-0812">Transmembrane</keyword>
<evidence type="ECO:0000256" key="9">
    <source>
        <dbReference type="SAM" id="MobiDB-lite"/>
    </source>
</evidence>
<gene>
    <name evidence="11" type="ORF">FHL15_000908</name>
</gene>
<comment type="caution">
    <text evidence="11">The sequence shown here is derived from an EMBL/GenBank/DDBJ whole genome shotgun (WGS) entry which is preliminary data.</text>
</comment>
<dbReference type="GO" id="GO:0016192">
    <property type="term" value="P:vesicle-mediated transport"/>
    <property type="evidence" value="ECO:0007669"/>
    <property type="project" value="TreeGrafter"/>
</dbReference>
<dbReference type="STRING" id="2512241.A0A553IDJ3"/>
<dbReference type="OrthoDB" id="497541at2759"/>
<dbReference type="PANTHER" id="PTHR13019:SF7">
    <property type="entry name" value="GOLGI APPARATUS MEMBRANE PROTEIN TVP23"/>
    <property type="match status" value="1"/>
</dbReference>
<keyword evidence="12" id="KW-1185">Reference proteome</keyword>
<keyword evidence="7 10" id="KW-1133">Transmembrane helix</keyword>
<evidence type="ECO:0000256" key="5">
    <source>
        <dbReference type="ARBA" id="ARBA00020687"/>
    </source>
</evidence>
<accession>A0A553IDJ3</accession>
<comment type="similarity">
    <text evidence="3">Belongs to the TVP23 family.</text>
</comment>
<protein>
    <recommendedName>
        <fullName evidence="4">Golgi apparatus membrane protein TVP23</fullName>
    </recommendedName>
    <alternativeName>
        <fullName evidence="5">Golgi apparatus membrane protein tvp23</fullName>
    </alternativeName>
</protein>
<dbReference type="EMBL" id="VFLP01000003">
    <property type="protein sequence ID" value="TRX98263.1"/>
    <property type="molecule type" value="Genomic_DNA"/>
</dbReference>
<feature type="transmembrane region" description="Helical" evidence="10">
    <location>
        <begin position="504"/>
        <end position="522"/>
    </location>
</feature>
<dbReference type="Pfam" id="PF11927">
    <property type="entry name" value="HODM_asu-like"/>
    <property type="match status" value="1"/>
</dbReference>
<dbReference type="Proteomes" id="UP000319160">
    <property type="component" value="Unassembled WGS sequence"/>
</dbReference>
<dbReference type="InterPro" id="IPR008564">
    <property type="entry name" value="TVP23-like"/>
</dbReference>
<dbReference type="GO" id="GO:0000139">
    <property type="term" value="C:Golgi membrane"/>
    <property type="evidence" value="ECO:0007669"/>
    <property type="project" value="UniProtKB-SubCell"/>
</dbReference>
<evidence type="ECO:0000256" key="10">
    <source>
        <dbReference type="SAM" id="Phobius"/>
    </source>
</evidence>
<evidence type="ECO:0000256" key="6">
    <source>
        <dbReference type="ARBA" id="ARBA00022692"/>
    </source>
</evidence>
<reference evidence="12" key="1">
    <citation type="submission" date="2019-06" db="EMBL/GenBank/DDBJ databases">
        <title>Draft genome sequence of the griseofulvin-producing fungus Xylaria cubensis strain G536.</title>
        <authorList>
            <person name="Mead M.E."/>
            <person name="Raja H.A."/>
            <person name="Steenwyk J.L."/>
            <person name="Knowles S.L."/>
            <person name="Oberlies N.H."/>
            <person name="Rokas A."/>
        </authorList>
    </citation>
    <scope>NUCLEOTIDE SEQUENCE [LARGE SCALE GENOMIC DNA]</scope>
    <source>
        <strain evidence="12">G536</strain>
    </source>
</reference>
<evidence type="ECO:0000256" key="7">
    <source>
        <dbReference type="ARBA" id="ARBA00022989"/>
    </source>
</evidence>
<proteinExistence type="inferred from homology"/>
<keyword evidence="8 10" id="KW-0472">Membrane</keyword>
<name>A0A553IDJ3_9PEZI</name>
<comment type="subcellular location">
    <subcellularLocation>
        <location evidence="2">Golgi apparatus membrane</location>
        <topology evidence="2">Multi-pass membrane protein</topology>
    </subcellularLocation>
</comment>
<dbReference type="InterPro" id="IPR021848">
    <property type="entry name" value="HODM_asu-like"/>
</dbReference>
<feature type="region of interest" description="Disordered" evidence="9">
    <location>
        <begin position="36"/>
        <end position="57"/>
    </location>
</feature>
<evidence type="ECO:0000256" key="3">
    <source>
        <dbReference type="ARBA" id="ARBA00005467"/>
    </source>
</evidence>
<dbReference type="Pfam" id="PF05832">
    <property type="entry name" value="DUF846"/>
    <property type="match status" value="1"/>
</dbReference>
<evidence type="ECO:0000256" key="1">
    <source>
        <dbReference type="ARBA" id="ARBA00003246"/>
    </source>
</evidence>
<evidence type="ECO:0000313" key="12">
    <source>
        <dbReference type="Proteomes" id="UP000319160"/>
    </source>
</evidence>
<dbReference type="AlphaFoldDB" id="A0A553IDJ3"/>
<feature type="transmembrane region" description="Helical" evidence="10">
    <location>
        <begin position="567"/>
        <end position="587"/>
    </location>
</feature>
<evidence type="ECO:0000256" key="8">
    <source>
        <dbReference type="ARBA" id="ARBA00023136"/>
    </source>
</evidence>
<dbReference type="GO" id="GO:0009306">
    <property type="term" value="P:protein secretion"/>
    <property type="evidence" value="ECO:0007669"/>
    <property type="project" value="TreeGrafter"/>
</dbReference>
<evidence type="ECO:0000256" key="2">
    <source>
        <dbReference type="ARBA" id="ARBA00004653"/>
    </source>
</evidence>
<feature type="transmembrane region" description="Helical" evidence="10">
    <location>
        <begin position="593"/>
        <end position="612"/>
    </location>
</feature>
<sequence length="651" mass="74803">MGWVTMGSKRAEDVYNGAKATRHRWSVVTLVVYRRKQKGHAKRPSTPTAPRLEKGQPREFGEWAPSDFCMPTPEPYPDWSLENTKPLPYRPFRYGPKYNVTMGLRTLKHEDWIELDNHFPRFHADKKRRITERGPKLCRTAPEAYPAAIELLEDLTEYLPARYPSLYKRTPVGLDNLWSGESFDIATRPLPEDPMQICARLVQDDLAIMIEKPDGQYYLLAGCIVLPGFWRLGDKFGMPLSEIHTSGNVPQYKEKLEKGMMNLFRRLKPEEIVGRHNYFFQVDDDLGWSWSVGPEDSDANGHVGWDTAEKGRAIDNHYFRSERQTLRRLPKSGGVVFTIRTYFHKIKEVAEEDYVPGRLASAVRSWGDDVSRYKGKERYSDVLLEFLDRKHEEQISRGLDLSREEEFQRMDSSPHATKLHTYYQVGNLHSFLSQTQAHFHLHLYLRTHDDDADEPPFPMEQSQPPAGSLSWRLSSHPITLLTFLAFRVSSLLVYLFGVLFTNNLVLIFIITILLLAADFYYLKNIAGRRLVGLRWWNEVDGSTGDSQWVFESSEPGTKIINPTDNRFFWLALYSQPVLWVALAILAIIRFKFIWLPLVAIALALTITNTLAFSRCDKFSQASNMAGSALYSGNIASSIASNMVGRLFTFGR</sequence>